<evidence type="ECO:0000313" key="2">
    <source>
        <dbReference type="EMBL" id="KAK7851161.1"/>
    </source>
</evidence>
<keyword evidence="3" id="KW-1185">Reference proteome</keyword>
<proteinExistence type="predicted"/>
<name>A0AAW0LJD6_QUESU</name>
<organism evidence="2 3">
    <name type="scientific">Quercus suber</name>
    <name type="common">Cork oak</name>
    <dbReference type="NCBI Taxonomy" id="58331"/>
    <lineage>
        <taxon>Eukaryota</taxon>
        <taxon>Viridiplantae</taxon>
        <taxon>Streptophyta</taxon>
        <taxon>Embryophyta</taxon>
        <taxon>Tracheophyta</taxon>
        <taxon>Spermatophyta</taxon>
        <taxon>Magnoliopsida</taxon>
        <taxon>eudicotyledons</taxon>
        <taxon>Gunneridae</taxon>
        <taxon>Pentapetalae</taxon>
        <taxon>rosids</taxon>
        <taxon>fabids</taxon>
        <taxon>Fagales</taxon>
        <taxon>Fagaceae</taxon>
        <taxon>Quercus</taxon>
    </lineage>
</organism>
<reference evidence="2 3" key="1">
    <citation type="journal article" date="2018" name="Sci. Data">
        <title>The draft genome sequence of cork oak.</title>
        <authorList>
            <person name="Ramos A.M."/>
            <person name="Usie A."/>
            <person name="Barbosa P."/>
            <person name="Barros P.M."/>
            <person name="Capote T."/>
            <person name="Chaves I."/>
            <person name="Simoes F."/>
            <person name="Abreu I."/>
            <person name="Carrasquinho I."/>
            <person name="Faro C."/>
            <person name="Guimaraes J.B."/>
            <person name="Mendonca D."/>
            <person name="Nobrega F."/>
            <person name="Rodrigues L."/>
            <person name="Saibo N.J.M."/>
            <person name="Varela M.C."/>
            <person name="Egas C."/>
            <person name="Matos J."/>
            <person name="Miguel C.M."/>
            <person name="Oliveira M.M."/>
            <person name="Ricardo C.P."/>
            <person name="Goncalves S."/>
        </authorList>
    </citation>
    <scope>NUCLEOTIDE SEQUENCE [LARGE SCALE GENOMIC DNA]</scope>
    <source>
        <strain evidence="3">cv. HL8</strain>
    </source>
</reference>
<dbReference type="Proteomes" id="UP000237347">
    <property type="component" value="Unassembled WGS sequence"/>
</dbReference>
<dbReference type="AlphaFoldDB" id="A0AAW0LJD6"/>
<dbReference type="PROSITE" id="PS50404">
    <property type="entry name" value="GST_NTER"/>
    <property type="match status" value="1"/>
</dbReference>
<sequence length="47" mass="5399">MADEVVLLDFWPSVYGTRVKIVLAEKGINYEYKEQNLGSTRAICFCK</sequence>
<dbReference type="Pfam" id="PF02798">
    <property type="entry name" value="GST_N"/>
    <property type="match status" value="1"/>
</dbReference>
<dbReference type="InterPro" id="IPR004045">
    <property type="entry name" value="Glutathione_S-Trfase_N"/>
</dbReference>
<accession>A0AAW0LJD6</accession>
<dbReference type="InterPro" id="IPR036249">
    <property type="entry name" value="Thioredoxin-like_sf"/>
</dbReference>
<protein>
    <submittedName>
        <fullName evidence="2">Glutathione s-transferase u22</fullName>
    </submittedName>
</protein>
<evidence type="ECO:0000313" key="3">
    <source>
        <dbReference type="Proteomes" id="UP000237347"/>
    </source>
</evidence>
<dbReference type="EMBL" id="PKMF04000090">
    <property type="protein sequence ID" value="KAK7851161.1"/>
    <property type="molecule type" value="Genomic_DNA"/>
</dbReference>
<feature type="domain" description="GST N-terminal" evidence="1">
    <location>
        <begin position="3"/>
        <end position="47"/>
    </location>
</feature>
<evidence type="ECO:0000259" key="1">
    <source>
        <dbReference type="PROSITE" id="PS50404"/>
    </source>
</evidence>
<gene>
    <name evidence="2" type="primary">GSTU22</name>
    <name evidence="2" type="ORF">CFP56_042697</name>
</gene>
<dbReference type="SUPFAM" id="SSF52833">
    <property type="entry name" value="Thioredoxin-like"/>
    <property type="match status" value="1"/>
</dbReference>
<dbReference type="Gene3D" id="3.40.30.10">
    <property type="entry name" value="Glutaredoxin"/>
    <property type="match status" value="1"/>
</dbReference>
<comment type="caution">
    <text evidence="2">The sequence shown here is derived from an EMBL/GenBank/DDBJ whole genome shotgun (WGS) entry which is preliminary data.</text>
</comment>